<keyword evidence="3" id="KW-1185">Reference proteome</keyword>
<protein>
    <submittedName>
        <fullName evidence="2">FliH/SctL family protein</fullName>
    </submittedName>
</protein>
<dbReference type="EMBL" id="JBHSEN010000001">
    <property type="protein sequence ID" value="MFC4428352.1"/>
    <property type="molecule type" value="Genomic_DNA"/>
</dbReference>
<comment type="caution">
    <text evidence="2">The sequence shown here is derived from an EMBL/GenBank/DDBJ whole genome shotgun (WGS) entry which is preliminary data.</text>
</comment>
<proteinExistence type="predicted"/>
<feature type="domain" description="Flagellar assembly protein FliH/Type III secretion system HrpE" evidence="1">
    <location>
        <begin position="86"/>
        <end position="204"/>
    </location>
</feature>
<evidence type="ECO:0000259" key="1">
    <source>
        <dbReference type="Pfam" id="PF02108"/>
    </source>
</evidence>
<reference evidence="3" key="1">
    <citation type="journal article" date="2019" name="Int. J. Syst. Evol. Microbiol.">
        <title>The Global Catalogue of Microorganisms (GCM) 10K type strain sequencing project: providing services to taxonomists for standard genome sequencing and annotation.</title>
        <authorList>
            <consortium name="The Broad Institute Genomics Platform"/>
            <consortium name="The Broad Institute Genome Sequencing Center for Infectious Disease"/>
            <person name="Wu L."/>
            <person name="Ma J."/>
        </authorList>
    </citation>
    <scope>NUCLEOTIDE SEQUENCE [LARGE SCALE GENOMIC DNA]</scope>
    <source>
        <strain evidence="3">CGMCC 1.12125</strain>
    </source>
</reference>
<gene>
    <name evidence="2" type="ORF">ACFO0K_01500</name>
</gene>
<evidence type="ECO:0000313" key="2">
    <source>
        <dbReference type="EMBL" id="MFC4428352.1"/>
    </source>
</evidence>
<dbReference type="Pfam" id="PF02108">
    <property type="entry name" value="FliH"/>
    <property type="match status" value="1"/>
</dbReference>
<sequence length="223" mass="23350">MSESLAAPRPGFEHHTGLRSLRISEYHAVPVSVVSSPVVDAAVIEGRSRGYVDGLQAAQGHADALETTRQAEHERLVRTTTERTEQALASLGHAAAQLTASMVHALDAAEDTVFDIACQVAEIILDAELSEASVAARSAIHRALTARTPSPVHTIRLHPDAVRAATTAAPVPAGVELVADPALQPGGAVAVYRDGWLEAGVEDALARVRSYASGVRHDGGADR</sequence>
<dbReference type="RefSeq" id="WP_344230238.1">
    <property type="nucleotide sequence ID" value="NZ_BAAALH010000002.1"/>
</dbReference>
<name>A0ABV8XVG7_9MICC</name>
<organism evidence="2 3">
    <name type="scientific">Citricoccus alkalitolerans</name>
    <dbReference type="NCBI Taxonomy" id="246603"/>
    <lineage>
        <taxon>Bacteria</taxon>
        <taxon>Bacillati</taxon>
        <taxon>Actinomycetota</taxon>
        <taxon>Actinomycetes</taxon>
        <taxon>Micrococcales</taxon>
        <taxon>Micrococcaceae</taxon>
        <taxon>Citricoccus</taxon>
    </lineage>
</organism>
<evidence type="ECO:0000313" key="3">
    <source>
        <dbReference type="Proteomes" id="UP001595965"/>
    </source>
</evidence>
<accession>A0ABV8XVG7</accession>
<dbReference type="InterPro" id="IPR018035">
    <property type="entry name" value="Flagellar_FliH/T3SS_HrpE"/>
</dbReference>
<dbReference type="Proteomes" id="UP001595965">
    <property type="component" value="Unassembled WGS sequence"/>
</dbReference>